<keyword evidence="5" id="KW-0411">Iron-sulfur</keyword>
<dbReference type="Gene3D" id="2.102.10.10">
    <property type="entry name" value="Rieske [2Fe-2S] iron-sulphur domain"/>
    <property type="match status" value="1"/>
</dbReference>
<evidence type="ECO:0000256" key="1">
    <source>
        <dbReference type="ARBA" id="ARBA00022714"/>
    </source>
</evidence>
<dbReference type="HOGENOM" id="CLU_055690_3_0_11"/>
<evidence type="ECO:0000256" key="3">
    <source>
        <dbReference type="ARBA" id="ARBA00023002"/>
    </source>
</evidence>
<name>C7QIF1_CATAD</name>
<dbReference type="GO" id="GO:0051537">
    <property type="term" value="F:2 iron, 2 sulfur cluster binding"/>
    <property type="evidence" value="ECO:0007669"/>
    <property type="project" value="UniProtKB-KW"/>
</dbReference>
<keyword evidence="6" id="KW-0534">Nitrate assimilation</keyword>
<keyword evidence="3" id="KW-0560">Oxidoreductase</keyword>
<evidence type="ECO:0000256" key="6">
    <source>
        <dbReference type="ARBA" id="ARBA00023063"/>
    </source>
</evidence>
<dbReference type="InParanoid" id="C7QIF1"/>
<organism evidence="8 9">
    <name type="scientific">Catenulispora acidiphila (strain DSM 44928 / JCM 14897 / NBRC 102108 / NRRL B-24433 / ID139908)</name>
    <dbReference type="NCBI Taxonomy" id="479433"/>
    <lineage>
        <taxon>Bacteria</taxon>
        <taxon>Bacillati</taxon>
        <taxon>Actinomycetota</taxon>
        <taxon>Actinomycetes</taxon>
        <taxon>Catenulisporales</taxon>
        <taxon>Catenulisporaceae</taxon>
        <taxon>Catenulispora</taxon>
    </lineage>
</organism>
<dbReference type="EMBL" id="CP001700">
    <property type="protein sequence ID" value="ACU75028.1"/>
    <property type="molecule type" value="Genomic_DNA"/>
</dbReference>
<reference evidence="8 9" key="1">
    <citation type="journal article" date="2009" name="Stand. Genomic Sci.">
        <title>Complete genome sequence of Catenulispora acidiphila type strain (ID 139908).</title>
        <authorList>
            <person name="Copeland A."/>
            <person name="Lapidus A."/>
            <person name="Glavina Del Rio T."/>
            <person name="Nolan M."/>
            <person name="Lucas S."/>
            <person name="Chen F."/>
            <person name="Tice H."/>
            <person name="Cheng J.F."/>
            <person name="Bruce D."/>
            <person name="Goodwin L."/>
            <person name="Pitluck S."/>
            <person name="Mikhailova N."/>
            <person name="Pati A."/>
            <person name="Ivanova N."/>
            <person name="Mavromatis K."/>
            <person name="Chen A."/>
            <person name="Palaniappan K."/>
            <person name="Chain P."/>
            <person name="Land M."/>
            <person name="Hauser L."/>
            <person name="Chang Y.J."/>
            <person name="Jeffries C.D."/>
            <person name="Chertkov O."/>
            <person name="Brettin T."/>
            <person name="Detter J.C."/>
            <person name="Han C."/>
            <person name="Ali Z."/>
            <person name="Tindall B.J."/>
            <person name="Goker M."/>
            <person name="Bristow J."/>
            <person name="Eisen J.A."/>
            <person name="Markowitz V."/>
            <person name="Hugenholtz P."/>
            <person name="Kyrpides N.C."/>
            <person name="Klenk H.P."/>
        </authorList>
    </citation>
    <scope>NUCLEOTIDE SEQUENCE [LARGE SCALE GENOMIC DNA]</scope>
    <source>
        <strain evidence="9">DSM 44928 / JCM 14897 / NBRC 102108 / NRRL B-24433 / ID139908</strain>
    </source>
</reference>
<evidence type="ECO:0000256" key="2">
    <source>
        <dbReference type="ARBA" id="ARBA00022723"/>
    </source>
</evidence>
<dbReference type="eggNOG" id="COG2146">
    <property type="taxonomic scope" value="Bacteria"/>
</dbReference>
<evidence type="ECO:0000256" key="4">
    <source>
        <dbReference type="ARBA" id="ARBA00023004"/>
    </source>
</evidence>
<dbReference type="CDD" id="cd03529">
    <property type="entry name" value="Rieske_NirD"/>
    <property type="match status" value="1"/>
</dbReference>
<dbReference type="GO" id="GO:0008942">
    <property type="term" value="F:nitrite reductase [NAD(P)H] activity"/>
    <property type="evidence" value="ECO:0007669"/>
    <property type="project" value="InterPro"/>
</dbReference>
<dbReference type="STRING" id="479433.Caci_6174"/>
<protein>
    <submittedName>
        <fullName evidence="8">Nitrite reductase (NAD(P)H), small subunit</fullName>
    </submittedName>
</protein>
<dbReference type="KEGG" id="cai:Caci_6174"/>
<keyword evidence="2" id="KW-0479">Metal-binding</keyword>
<dbReference type="InterPro" id="IPR017941">
    <property type="entry name" value="Rieske_2Fe-2S"/>
</dbReference>
<keyword evidence="1" id="KW-0001">2Fe-2S</keyword>
<dbReference type="NCBIfam" id="TIGR02378">
    <property type="entry name" value="nirD_assim_sml"/>
    <property type="match status" value="1"/>
</dbReference>
<dbReference type="GO" id="GO:0004497">
    <property type="term" value="F:monooxygenase activity"/>
    <property type="evidence" value="ECO:0007669"/>
    <property type="project" value="UniProtKB-ARBA"/>
</dbReference>
<dbReference type="GO" id="GO:0042128">
    <property type="term" value="P:nitrate assimilation"/>
    <property type="evidence" value="ECO:0007669"/>
    <property type="project" value="UniProtKB-KW"/>
</dbReference>
<dbReference type="Proteomes" id="UP000000851">
    <property type="component" value="Chromosome"/>
</dbReference>
<proteinExistence type="predicted"/>
<dbReference type="PANTHER" id="PTHR40562">
    <property type="match status" value="1"/>
</dbReference>
<evidence type="ECO:0000313" key="8">
    <source>
        <dbReference type="EMBL" id="ACU75028.1"/>
    </source>
</evidence>
<dbReference type="AlphaFoldDB" id="C7QIF1"/>
<dbReference type="OrthoDB" id="3213360at2"/>
<feature type="domain" description="Rieske" evidence="7">
    <location>
        <begin position="17"/>
        <end position="118"/>
    </location>
</feature>
<dbReference type="InterPro" id="IPR012748">
    <property type="entry name" value="Rieske-like_NirD"/>
</dbReference>
<keyword evidence="4" id="KW-0408">Iron</keyword>
<dbReference type="RefSeq" id="WP_015794757.1">
    <property type="nucleotide sequence ID" value="NC_013131.1"/>
</dbReference>
<dbReference type="PROSITE" id="PS51300">
    <property type="entry name" value="NIRD"/>
    <property type="match status" value="1"/>
</dbReference>
<dbReference type="GO" id="GO:0046872">
    <property type="term" value="F:metal ion binding"/>
    <property type="evidence" value="ECO:0007669"/>
    <property type="project" value="UniProtKB-KW"/>
</dbReference>
<evidence type="ECO:0000313" key="9">
    <source>
        <dbReference type="Proteomes" id="UP000000851"/>
    </source>
</evidence>
<dbReference type="PROSITE" id="PS51296">
    <property type="entry name" value="RIESKE"/>
    <property type="match status" value="1"/>
</dbReference>
<sequence length="140" mass="14756">MTTVELTREEVRADAWTAVCKYTDLEPGRGVAALVADEPVAVFRLSDGSLYAVGNVDPFCGASVISRGITGMRGDGTATVASPMYKDVFDLATGVALDTPEVRLPVFAVRRHRGVVWVAPDVTSEAGLDAELLTEATLAA</sequence>
<evidence type="ECO:0000259" key="7">
    <source>
        <dbReference type="PROSITE" id="PS51296"/>
    </source>
</evidence>
<gene>
    <name evidence="8" type="ordered locus">Caci_6174</name>
</gene>
<dbReference type="Pfam" id="PF13806">
    <property type="entry name" value="Rieske_2"/>
    <property type="match status" value="1"/>
</dbReference>
<evidence type="ECO:0000256" key="5">
    <source>
        <dbReference type="ARBA" id="ARBA00023014"/>
    </source>
</evidence>
<dbReference type="GO" id="GO:0016705">
    <property type="term" value="F:oxidoreductase activity, acting on paired donors, with incorporation or reduction of molecular oxygen"/>
    <property type="evidence" value="ECO:0007669"/>
    <property type="project" value="UniProtKB-ARBA"/>
</dbReference>
<dbReference type="PANTHER" id="PTHR40562:SF1">
    <property type="entry name" value="NITRITE REDUCTASE (NADH) SMALL SUBUNIT"/>
    <property type="match status" value="1"/>
</dbReference>
<dbReference type="InterPro" id="IPR017881">
    <property type="entry name" value="NirD"/>
</dbReference>
<dbReference type="InterPro" id="IPR036922">
    <property type="entry name" value="Rieske_2Fe-2S_sf"/>
</dbReference>
<dbReference type="SUPFAM" id="SSF50022">
    <property type="entry name" value="ISP domain"/>
    <property type="match status" value="1"/>
</dbReference>
<accession>C7QIF1</accession>
<keyword evidence="9" id="KW-1185">Reference proteome</keyword>